<keyword evidence="1" id="KW-1133">Transmembrane helix</keyword>
<feature type="transmembrane region" description="Helical" evidence="1">
    <location>
        <begin position="12"/>
        <end position="29"/>
    </location>
</feature>
<dbReference type="Proteomes" id="UP000218831">
    <property type="component" value="Unassembled WGS sequence"/>
</dbReference>
<evidence type="ECO:0000256" key="1">
    <source>
        <dbReference type="SAM" id="Phobius"/>
    </source>
</evidence>
<gene>
    <name evidence="2" type="ORF">CK503_04090</name>
</gene>
<dbReference type="EMBL" id="NSKE01000002">
    <property type="protein sequence ID" value="PAU95383.1"/>
    <property type="molecule type" value="Genomic_DNA"/>
</dbReference>
<evidence type="ECO:0000313" key="2">
    <source>
        <dbReference type="EMBL" id="PAU95383.1"/>
    </source>
</evidence>
<proteinExistence type="predicted"/>
<dbReference type="AlphaFoldDB" id="A0A2A2GER6"/>
<feature type="transmembrane region" description="Helical" evidence="1">
    <location>
        <begin position="111"/>
        <end position="129"/>
    </location>
</feature>
<sequence>MRPFTKTGKKALYINISLFLLTGLILYWGSNVFSDTFSASDSTRTIVKIWDLLRFTSVLVLITNLFSFAEAGYSGYLQHKGTSYTMYGMILFPVLLVFIMPVTFISVVKNLYTFLLPLAIIHATSFEYLTKYYVPFIERNWDRFDDDRHRLV</sequence>
<feature type="transmembrane region" description="Helical" evidence="1">
    <location>
        <begin position="49"/>
        <end position="72"/>
    </location>
</feature>
<protein>
    <submittedName>
        <fullName evidence="2">Uncharacterized protein</fullName>
    </submittedName>
</protein>
<accession>A0A2A2GER6</accession>
<organism evidence="2 3">
    <name type="scientific">Fodinibius salipaludis</name>
    <dbReference type="NCBI Taxonomy" id="2032627"/>
    <lineage>
        <taxon>Bacteria</taxon>
        <taxon>Pseudomonadati</taxon>
        <taxon>Balneolota</taxon>
        <taxon>Balneolia</taxon>
        <taxon>Balneolales</taxon>
        <taxon>Balneolaceae</taxon>
        <taxon>Fodinibius</taxon>
    </lineage>
</organism>
<comment type="caution">
    <text evidence="2">The sequence shown here is derived from an EMBL/GenBank/DDBJ whole genome shotgun (WGS) entry which is preliminary data.</text>
</comment>
<evidence type="ECO:0000313" key="3">
    <source>
        <dbReference type="Proteomes" id="UP000218831"/>
    </source>
</evidence>
<keyword evidence="3" id="KW-1185">Reference proteome</keyword>
<reference evidence="2 3" key="1">
    <citation type="submission" date="2017-08" db="EMBL/GenBank/DDBJ databases">
        <title>Aliifodinibius alkalisoli sp. nov., isolated from saline alkaline soil.</title>
        <authorList>
            <person name="Liu D."/>
            <person name="Zhang G."/>
        </authorList>
    </citation>
    <scope>NUCLEOTIDE SEQUENCE [LARGE SCALE GENOMIC DNA]</scope>
    <source>
        <strain evidence="2 3">WN023</strain>
    </source>
</reference>
<feature type="transmembrane region" description="Helical" evidence="1">
    <location>
        <begin position="84"/>
        <end position="105"/>
    </location>
</feature>
<name>A0A2A2GER6_9BACT</name>
<keyword evidence="1" id="KW-0812">Transmembrane</keyword>
<keyword evidence="1" id="KW-0472">Membrane</keyword>